<dbReference type="InterPro" id="IPR000182">
    <property type="entry name" value="GNAT_dom"/>
</dbReference>
<dbReference type="Gene3D" id="3.40.630.30">
    <property type="match status" value="1"/>
</dbReference>
<evidence type="ECO:0000313" key="4">
    <source>
        <dbReference type="EMBL" id="PZQ52455.1"/>
    </source>
</evidence>
<dbReference type="PANTHER" id="PTHR43877">
    <property type="entry name" value="AMINOALKYLPHOSPHONATE N-ACETYLTRANSFERASE-RELATED-RELATED"/>
    <property type="match status" value="1"/>
</dbReference>
<dbReference type="EMBL" id="QFPW01000001">
    <property type="protein sequence ID" value="PZQ52455.1"/>
    <property type="molecule type" value="Genomic_DNA"/>
</dbReference>
<proteinExistence type="predicted"/>
<dbReference type="SUPFAM" id="SSF55729">
    <property type="entry name" value="Acyl-CoA N-acyltransferases (Nat)"/>
    <property type="match status" value="1"/>
</dbReference>
<organism evidence="4 5">
    <name type="scientific">Rhodovulum sulfidophilum</name>
    <name type="common">Rhodobacter sulfidophilus</name>
    <dbReference type="NCBI Taxonomy" id="35806"/>
    <lineage>
        <taxon>Bacteria</taxon>
        <taxon>Pseudomonadati</taxon>
        <taxon>Pseudomonadota</taxon>
        <taxon>Alphaproteobacteria</taxon>
        <taxon>Rhodobacterales</taxon>
        <taxon>Paracoccaceae</taxon>
        <taxon>Rhodovulum</taxon>
    </lineage>
</organism>
<dbReference type="PROSITE" id="PS51186">
    <property type="entry name" value="GNAT"/>
    <property type="match status" value="1"/>
</dbReference>
<evidence type="ECO:0000256" key="1">
    <source>
        <dbReference type="ARBA" id="ARBA00022679"/>
    </source>
</evidence>
<reference evidence="4 5" key="1">
    <citation type="submission" date="2017-08" db="EMBL/GenBank/DDBJ databases">
        <title>Infants hospitalized years apart are colonized by the same room-sourced microbial strains.</title>
        <authorList>
            <person name="Brooks B."/>
            <person name="Olm M.R."/>
            <person name="Firek B.A."/>
            <person name="Baker R."/>
            <person name="Thomas B.C."/>
            <person name="Morowitz M.J."/>
            <person name="Banfield J.F."/>
        </authorList>
    </citation>
    <scope>NUCLEOTIDE SEQUENCE [LARGE SCALE GENOMIC DNA]</scope>
    <source>
        <strain evidence="4">S2_005_002_R2_34</strain>
    </source>
</reference>
<dbReference type="Proteomes" id="UP000249185">
    <property type="component" value="Unassembled WGS sequence"/>
</dbReference>
<name>A0A2W5NNY5_RHOSU</name>
<dbReference type="InterPro" id="IPR050832">
    <property type="entry name" value="Bact_Acetyltransf"/>
</dbReference>
<evidence type="ECO:0000259" key="3">
    <source>
        <dbReference type="PROSITE" id="PS51186"/>
    </source>
</evidence>
<keyword evidence="1 4" id="KW-0808">Transferase</keyword>
<comment type="caution">
    <text evidence="4">The sequence shown here is derived from an EMBL/GenBank/DDBJ whole genome shotgun (WGS) entry which is preliminary data.</text>
</comment>
<protein>
    <submittedName>
        <fullName evidence="4">GNAT family N-acetyltransferase</fullName>
    </submittedName>
</protein>
<accession>A0A2W5NNY5</accession>
<dbReference type="GO" id="GO:0016747">
    <property type="term" value="F:acyltransferase activity, transferring groups other than amino-acyl groups"/>
    <property type="evidence" value="ECO:0007669"/>
    <property type="project" value="InterPro"/>
</dbReference>
<dbReference type="CDD" id="cd04301">
    <property type="entry name" value="NAT_SF"/>
    <property type="match status" value="1"/>
</dbReference>
<dbReference type="AlphaFoldDB" id="A0A2W5NNY5"/>
<evidence type="ECO:0000256" key="2">
    <source>
        <dbReference type="ARBA" id="ARBA00023315"/>
    </source>
</evidence>
<dbReference type="InterPro" id="IPR016181">
    <property type="entry name" value="Acyl_CoA_acyltransferase"/>
</dbReference>
<sequence>MDYFETLEATWPGLTEARDGWTLRRATGAGSRASAATRVAADADPRAAEAAMRAMGQRPLFMIRAGDADLDAALAGMGYTVEDASALLAAPAEAVATEGAEFRVVRCEAPLARMIELWDAGGIGPARRAVMARARGPRVYLLARDGDRPAGCAFVAADGRPGGGAMIHALSVAPFARRKGLARRATAAAAAWAAETGAAELALAVRLGNEPALALYRGLGFREAARYHYRSAPA</sequence>
<evidence type="ECO:0000313" key="5">
    <source>
        <dbReference type="Proteomes" id="UP000249185"/>
    </source>
</evidence>
<dbReference type="Pfam" id="PF00583">
    <property type="entry name" value="Acetyltransf_1"/>
    <property type="match status" value="1"/>
</dbReference>
<feature type="domain" description="N-acetyltransferase" evidence="3">
    <location>
        <begin position="100"/>
        <end position="234"/>
    </location>
</feature>
<gene>
    <name evidence="4" type="ORF">DI556_02035</name>
</gene>
<keyword evidence="2" id="KW-0012">Acyltransferase</keyword>